<keyword evidence="2" id="KW-1133">Transmembrane helix</keyword>
<comment type="caution">
    <text evidence="4">The sequence shown here is derived from an EMBL/GenBank/DDBJ whole genome shotgun (WGS) entry which is preliminary data.</text>
</comment>
<organism evidence="4 5">
    <name type="scientific">Anaeramoeba flamelloides</name>
    <dbReference type="NCBI Taxonomy" id="1746091"/>
    <lineage>
        <taxon>Eukaryota</taxon>
        <taxon>Metamonada</taxon>
        <taxon>Anaeramoebidae</taxon>
        <taxon>Anaeramoeba</taxon>
    </lineage>
</organism>
<feature type="transmembrane region" description="Helical" evidence="2">
    <location>
        <begin position="33"/>
        <end position="50"/>
    </location>
</feature>
<evidence type="ECO:0000256" key="1">
    <source>
        <dbReference type="SAM" id="MobiDB-lite"/>
    </source>
</evidence>
<keyword evidence="3" id="KW-0732">Signal</keyword>
<name>A0AAV7Y6N1_9EUKA</name>
<evidence type="ECO:0000256" key="3">
    <source>
        <dbReference type="SAM" id="SignalP"/>
    </source>
</evidence>
<evidence type="ECO:0000256" key="2">
    <source>
        <dbReference type="SAM" id="Phobius"/>
    </source>
</evidence>
<dbReference type="EMBL" id="JANTQA010000076">
    <property type="protein sequence ID" value="KAJ3423820.1"/>
    <property type="molecule type" value="Genomic_DNA"/>
</dbReference>
<feature type="chain" id="PRO_5044023688" evidence="3">
    <location>
        <begin position="20"/>
        <end position="161"/>
    </location>
</feature>
<keyword evidence="2" id="KW-0472">Membrane</keyword>
<sequence>MLIVVNILCVLWLIVSALGRFKKIKNVDGRKIHFSFFFLFLLSICILIPISTMLVAYGVFNFYLIILTWWYLPNDTYYVGLDGIDNLDVGGMISYSNESFDDNNLQKREILHKNEKNVHQDIVQEQLELQSLSKKENTEISSQTEDIDSNLEIVSTSSNVD</sequence>
<evidence type="ECO:0000313" key="4">
    <source>
        <dbReference type="EMBL" id="KAJ3423820.1"/>
    </source>
</evidence>
<evidence type="ECO:0000313" key="5">
    <source>
        <dbReference type="Proteomes" id="UP001146793"/>
    </source>
</evidence>
<feature type="compositionally biased region" description="Polar residues" evidence="1">
    <location>
        <begin position="152"/>
        <end position="161"/>
    </location>
</feature>
<feature type="region of interest" description="Disordered" evidence="1">
    <location>
        <begin position="137"/>
        <end position="161"/>
    </location>
</feature>
<protein>
    <submittedName>
        <fullName evidence="4">Transmembrane protein</fullName>
    </submittedName>
</protein>
<gene>
    <name evidence="4" type="ORF">M0812_30356</name>
</gene>
<proteinExistence type="predicted"/>
<accession>A0AAV7Y6N1</accession>
<reference evidence="4" key="1">
    <citation type="submission" date="2022-08" db="EMBL/GenBank/DDBJ databases">
        <title>Novel sulphate-reducing endosymbionts in the free-living metamonad Anaeramoeba.</title>
        <authorList>
            <person name="Jerlstrom-Hultqvist J."/>
            <person name="Cepicka I."/>
            <person name="Gallot-Lavallee L."/>
            <person name="Salas-Leiva D."/>
            <person name="Curtis B.A."/>
            <person name="Zahonova K."/>
            <person name="Pipaliya S."/>
            <person name="Dacks J."/>
            <person name="Roger A.J."/>
        </authorList>
    </citation>
    <scope>NUCLEOTIDE SEQUENCE</scope>
    <source>
        <strain evidence="4">Busselton2</strain>
    </source>
</reference>
<keyword evidence="2 4" id="KW-0812">Transmembrane</keyword>
<dbReference type="AlphaFoldDB" id="A0AAV7Y6N1"/>
<dbReference type="Proteomes" id="UP001146793">
    <property type="component" value="Unassembled WGS sequence"/>
</dbReference>
<feature type="signal peptide" evidence="3">
    <location>
        <begin position="1"/>
        <end position="19"/>
    </location>
</feature>